<name>A0A6G0WEE6_9STRA</name>
<proteinExistence type="predicted"/>
<evidence type="ECO:0008006" key="4">
    <source>
        <dbReference type="Google" id="ProtNLM"/>
    </source>
</evidence>
<dbReference type="AlphaFoldDB" id="A0A6G0WEE6"/>
<feature type="region of interest" description="Disordered" evidence="1">
    <location>
        <begin position="1"/>
        <end position="74"/>
    </location>
</feature>
<protein>
    <recommendedName>
        <fullName evidence="4">Retrotransposon gag domain-containing protein</fullName>
    </recommendedName>
</protein>
<organism evidence="2 3">
    <name type="scientific">Aphanomyces euteiches</name>
    <dbReference type="NCBI Taxonomy" id="100861"/>
    <lineage>
        <taxon>Eukaryota</taxon>
        <taxon>Sar</taxon>
        <taxon>Stramenopiles</taxon>
        <taxon>Oomycota</taxon>
        <taxon>Saprolegniomycetes</taxon>
        <taxon>Saprolegniales</taxon>
        <taxon>Verrucalvaceae</taxon>
        <taxon>Aphanomyces</taxon>
    </lineage>
</organism>
<reference evidence="2 3" key="1">
    <citation type="submission" date="2019-07" db="EMBL/GenBank/DDBJ databases">
        <title>Genomics analysis of Aphanomyces spp. identifies a new class of oomycete effector associated with host adaptation.</title>
        <authorList>
            <person name="Gaulin E."/>
        </authorList>
    </citation>
    <scope>NUCLEOTIDE SEQUENCE [LARGE SCALE GENOMIC DNA]</scope>
    <source>
        <strain evidence="2 3">ATCC 201684</strain>
    </source>
</reference>
<accession>A0A6G0WEE6</accession>
<keyword evidence="3" id="KW-1185">Reference proteome</keyword>
<feature type="compositionally biased region" description="Polar residues" evidence="1">
    <location>
        <begin position="391"/>
        <end position="413"/>
    </location>
</feature>
<feature type="region of interest" description="Disordered" evidence="1">
    <location>
        <begin position="391"/>
        <end position="420"/>
    </location>
</feature>
<feature type="compositionally biased region" description="Low complexity" evidence="1">
    <location>
        <begin position="47"/>
        <end position="67"/>
    </location>
</feature>
<dbReference type="EMBL" id="VJMJ01000233">
    <property type="protein sequence ID" value="KAF0725746.1"/>
    <property type="molecule type" value="Genomic_DNA"/>
</dbReference>
<evidence type="ECO:0000256" key="1">
    <source>
        <dbReference type="SAM" id="MobiDB-lite"/>
    </source>
</evidence>
<feature type="region of interest" description="Disordered" evidence="1">
    <location>
        <begin position="301"/>
        <end position="327"/>
    </location>
</feature>
<evidence type="ECO:0000313" key="3">
    <source>
        <dbReference type="Proteomes" id="UP000481153"/>
    </source>
</evidence>
<sequence length="420" mass="47962">MSSSPTSFEDLPLRAASEYQVEDEDRRDVASFRSPSWRPSEDLPAPSWSSRPSAGDGSSSSSHGSRPPSEHDIQPEGFITMSMVQQNNDQLVKTLMAMLKEPKVEEGLNPYDPNVSPIGDFQDSPSTVRLMPVEASPNFDGDRVKRDAAASWLQRFEETAIACGWSDREVLRRFRLHSDKPVHDWLFQIDANFLTSWTKLRAKFVKEYVKSPIPKTDIYYNMTQGQNEHIKAFFVRFNAAAWRIRFDYRKSREFLEEHIDRFARNVRSRVLADAINTQQFRSIDEFEDYLDKQQQKEAIDRFQTRAKSAQPSASQPPLPVGDRSKTRKSSVQFMDMEALDDSYQAEIFALGRYMALPSVSNVKNVVASTLLLMVNVGPTFTVLSAPRWDTQRPTATKTVPSVSRHTTNMSDVTSGRKWQR</sequence>
<evidence type="ECO:0000313" key="2">
    <source>
        <dbReference type="EMBL" id="KAF0725746.1"/>
    </source>
</evidence>
<dbReference type="VEuPathDB" id="FungiDB:AeMF1_016652"/>
<dbReference type="Proteomes" id="UP000481153">
    <property type="component" value="Unassembled WGS sequence"/>
</dbReference>
<comment type="caution">
    <text evidence="2">The sequence shown here is derived from an EMBL/GenBank/DDBJ whole genome shotgun (WGS) entry which is preliminary data.</text>
</comment>
<gene>
    <name evidence="2" type="ORF">Ae201684_015833</name>
</gene>